<dbReference type="STRING" id="326442.PSHAa0667"/>
<dbReference type="HAMAP" id="MF_00170">
    <property type="entry name" value="Rib_5P_isom_A"/>
    <property type="match status" value="1"/>
</dbReference>
<dbReference type="InterPro" id="IPR020672">
    <property type="entry name" value="Ribose5P_isomerase_typA_subgr"/>
</dbReference>
<dbReference type="Gene3D" id="3.30.70.260">
    <property type="match status" value="1"/>
</dbReference>
<evidence type="ECO:0000256" key="3">
    <source>
        <dbReference type="HAMAP-Rule" id="MF_00170"/>
    </source>
</evidence>
<dbReference type="SUPFAM" id="SSF75445">
    <property type="entry name" value="D-ribose-5-phosphate isomerase (RpiA), lid domain"/>
    <property type="match status" value="1"/>
</dbReference>
<evidence type="ECO:0000313" key="5">
    <source>
        <dbReference type="Proteomes" id="UP000006843"/>
    </source>
</evidence>
<dbReference type="NCBIfam" id="TIGR00021">
    <property type="entry name" value="rpiA"/>
    <property type="match status" value="1"/>
</dbReference>
<comment type="function">
    <text evidence="3">Catalyzes the reversible conversion of ribose-5-phosphate to ribulose 5-phosphate.</text>
</comment>
<comment type="pathway">
    <text evidence="3">Carbohydrate degradation; pentose phosphate pathway; D-ribose 5-phosphate from D-ribulose 5-phosphate (non-oxidative stage): step 1/1.</text>
</comment>
<dbReference type="FunFam" id="3.30.70.260:FF:000004">
    <property type="entry name" value="Ribose-5-phosphate isomerase A"/>
    <property type="match status" value="1"/>
</dbReference>
<dbReference type="AlphaFoldDB" id="Q3IDN5"/>
<dbReference type="EMBL" id="CR954246">
    <property type="protein sequence ID" value="CAI85751.1"/>
    <property type="molecule type" value="Genomic_DNA"/>
</dbReference>
<dbReference type="PANTHER" id="PTHR11934">
    <property type="entry name" value="RIBOSE-5-PHOSPHATE ISOMERASE"/>
    <property type="match status" value="1"/>
</dbReference>
<comment type="catalytic activity">
    <reaction evidence="1 3">
        <text>aldehydo-D-ribose 5-phosphate = D-ribulose 5-phosphate</text>
        <dbReference type="Rhea" id="RHEA:14657"/>
        <dbReference type="ChEBI" id="CHEBI:58121"/>
        <dbReference type="ChEBI" id="CHEBI:58273"/>
        <dbReference type="EC" id="5.3.1.6"/>
    </reaction>
</comment>
<protein>
    <recommendedName>
        <fullName evidence="3">Ribose-5-phosphate isomerase A</fullName>
        <ecNumber evidence="3">5.3.1.6</ecNumber>
    </recommendedName>
    <alternativeName>
        <fullName evidence="3">Phosphoriboisomerase A</fullName>
        <shortName evidence="3">PRI</shortName>
    </alternativeName>
</protein>
<comment type="subunit">
    <text evidence="3">Homodimer.</text>
</comment>
<dbReference type="Gene3D" id="3.40.50.1360">
    <property type="match status" value="1"/>
</dbReference>
<dbReference type="CDD" id="cd01398">
    <property type="entry name" value="RPI_A"/>
    <property type="match status" value="1"/>
</dbReference>
<comment type="similarity">
    <text evidence="3">Belongs to the ribose 5-phosphate isomerase family.</text>
</comment>
<dbReference type="Pfam" id="PF06026">
    <property type="entry name" value="Rib_5-P_isom_A"/>
    <property type="match status" value="1"/>
</dbReference>
<proteinExistence type="inferred from homology"/>
<feature type="binding site" evidence="3">
    <location>
        <begin position="62"/>
        <end position="65"/>
    </location>
    <ligand>
        <name>substrate</name>
    </ligand>
</feature>
<evidence type="ECO:0000256" key="1">
    <source>
        <dbReference type="ARBA" id="ARBA00001713"/>
    </source>
</evidence>
<dbReference type="KEGG" id="pha:PSHAa0667"/>
<dbReference type="UniPathway" id="UPA00115">
    <property type="reaction ID" value="UER00412"/>
</dbReference>
<evidence type="ECO:0000256" key="2">
    <source>
        <dbReference type="ARBA" id="ARBA00023235"/>
    </source>
</evidence>
<feature type="active site" description="Proton acceptor" evidence="3">
    <location>
        <position position="137"/>
    </location>
</feature>
<accession>Q3IDN5</accession>
<dbReference type="Proteomes" id="UP000006843">
    <property type="component" value="Chromosome I"/>
</dbReference>
<feature type="binding site" evidence="3">
    <location>
        <begin position="115"/>
        <end position="118"/>
    </location>
    <ligand>
        <name>substrate</name>
    </ligand>
</feature>
<name>Q3IDN5_PSET1</name>
<dbReference type="FunFam" id="3.40.50.1360:FF:000001">
    <property type="entry name" value="Ribose-5-phosphate isomerase A"/>
    <property type="match status" value="1"/>
</dbReference>
<organism evidence="4 5">
    <name type="scientific">Pseudoalteromonas translucida (strain TAC 125)</name>
    <dbReference type="NCBI Taxonomy" id="326442"/>
    <lineage>
        <taxon>Bacteria</taxon>
        <taxon>Pseudomonadati</taxon>
        <taxon>Pseudomonadota</taxon>
        <taxon>Gammaproteobacteria</taxon>
        <taxon>Alteromonadales</taxon>
        <taxon>Pseudoalteromonadaceae</taxon>
        <taxon>Pseudoalteromonas</taxon>
    </lineage>
</organism>
<dbReference type="GO" id="GO:0005829">
    <property type="term" value="C:cytosol"/>
    <property type="evidence" value="ECO:0007669"/>
    <property type="project" value="TreeGrafter"/>
</dbReference>
<evidence type="ECO:0000313" key="4">
    <source>
        <dbReference type="EMBL" id="CAI85751.1"/>
    </source>
</evidence>
<feature type="binding site" evidence="3">
    <location>
        <begin position="128"/>
        <end position="131"/>
    </location>
    <ligand>
        <name>substrate</name>
    </ligand>
</feature>
<feature type="binding site" evidence="3">
    <location>
        <position position="155"/>
    </location>
    <ligand>
        <name>substrate</name>
    </ligand>
</feature>
<dbReference type="GO" id="GO:0006014">
    <property type="term" value="P:D-ribose metabolic process"/>
    <property type="evidence" value="ECO:0007669"/>
    <property type="project" value="TreeGrafter"/>
</dbReference>
<dbReference type="InterPro" id="IPR004788">
    <property type="entry name" value="Ribose5P_isomerase_type_A"/>
</dbReference>
<dbReference type="eggNOG" id="COG0120">
    <property type="taxonomic scope" value="Bacteria"/>
</dbReference>
<dbReference type="SUPFAM" id="SSF100950">
    <property type="entry name" value="NagB/RpiA/CoA transferase-like"/>
    <property type="match status" value="1"/>
</dbReference>
<keyword evidence="2 3" id="KW-0413">Isomerase</keyword>
<reference evidence="4 5" key="1">
    <citation type="journal article" date="2005" name="Genome Res.">
        <title>Coping with cold: the genome of the versatile marine Antarctica bacterium Pseudoalteromonas haloplanktis TAC125.</title>
        <authorList>
            <person name="Medigue C."/>
            <person name="Krin E."/>
            <person name="Pascal G."/>
            <person name="Barbe V."/>
            <person name="Bernsel A."/>
            <person name="Bertin P."/>
            <person name="Cheung F."/>
            <person name="Cruveiller S."/>
            <person name="Damico S."/>
            <person name="Duilio A."/>
            <person name="Fang G."/>
            <person name="Feller G."/>
            <person name="Mangenot S."/>
            <person name="Marino G."/>
            <person name="Nilsson J."/>
            <person name="Parilli E."/>
            <person name="Rocha E."/>
            <person name="Rouy Z."/>
            <person name="Sekowska A."/>
            <person name="Tutino M.L."/>
            <person name="Vallenet D."/>
            <person name="von Heijne G."/>
            <person name="Danchin A."/>
        </authorList>
    </citation>
    <scope>NUCLEOTIDE SEQUENCE [LARGE SCALE GENOMIC DNA]</scope>
    <source>
        <strain evidence="5">TAC 125</strain>
    </source>
</reference>
<dbReference type="GO" id="GO:0009052">
    <property type="term" value="P:pentose-phosphate shunt, non-oxidative branch"/>
    <property type="evidence" value="ECO:0007669"/>
    <property type="project" value="UniProtKB-UniRule"/>
</dbReference>
<sequence length="251" mass="26809">MCHLKQLSPQIKPTVGKALLCIPAEIFDINEHKTMTQDELKKAAAWAALEFVKENTIVGVGTGSTVNHFIDALGSIKDTIKGAVSSSEASTARLKALGIEVFELNDVDVLDVYVDGADEINAHNEMIKGGGAALTREKIVAAVAKQFVCIVDDTKLVATLGGFPLPVEVIPMARSYVARELLKLGGDPVYRQGVVTDNGNVILDVHNLNITQAKQLETQINQIVGVVTNGLFAERGADKVIIGTKNGPQIK</sequence>
<dbReference type="HOGENOM" id="CLU_056590_1_1_6"/>
<dbReference type="InterPro" id="IPR037171">
    <property type="entry name" value="NagB/RpiA_transferase-like"/>
</dbReference>
<keyword evidence="5" id="KW-1185">Reference proteome</keyword>
<dbReference type="GO" id="GO:0004751">
    <property type="term" value="F:ribose-5-phosphate isomerase activity"/>
    <property type="evidence" value="ECO:0007669"/>
    <property type="project" value="UniProtKB-UniRule"/>
</dbReference>
<gene>
    <name evidence="3 4" type="primary">rpiA</name>
    <name evidence="4" type="ordered locus">PSHAa0667</name>
</gene>
<dbReference type="NCBIfam" id="NF001924">
    <property type="entry name" value="PRK00702.1"/>
    <property type="match status" value="1"/>
</dbReference>
<dbReference type="PANTHER" id="PTHR11934:SF0">
    <property type="entry name" value="RIBOSE-5-PHOSPHATE ISOMERASE"/>
    <property type="match status" value="1"/>
</dbReference>
<dbReference type="EC" id="5.3.1.6" evidence="3"/>